<feature type="domain" description="D-isomer specific 2-hydroxyacid dehydrogenase catalytic" evidence="5">
    <location>
        <begin position="24"/>
        <end position="315"/>
    </location>
</feature>
<name>A0A128EAY4_9BACT</name>
<dbReference type="Pfam" id="PF02826">
    <property type="entry name" value="2-Hacid_dh_C"/>
    <property type="match status" value="1"/>
</dbReference>
<dbReference type="AlphaFoldDB" id="A0A128EAY4"/>
<evidence type="ECO:0000256" key="4">
    <source>
        <dbReference type="RuleBase" id="RU003719"/>
    </source>
</evidence>
<dbReference type="InterPro" id="IPR006140">
    <property type="entry name" value="D-isomer_DH_NAD-bd"/>
</dbReference>
<organism evidence="7 8">
    <name type="scientific">Campylobacter geochelonis</name>
    <dbReference type="NCBI Taxonomy" id="1780362"/>
    <lineage>
        <taxon>Bacteria</taxon>
        <taxon>Pseudomonadati</taxon>
        <taxon>Campylobacterota</taxon>
        <taxon>Epsilonproteobacteria</taxon>
        <taxon>Campylobacterales</taxon>
        <taxon>Campylobacteraceae</taxon>
        <taxon>Campylobacter</taxon>
    </lineage>
</organism>
<dbReference type="Gene3D" id="3.40.50.720">
    <property type="entry name" value="NAD(P)-binding Rossmann-like Domain"/>
    <property type="match status" value="2"/>
</dbReference>
<dbReference type="Proteomes" id="UP000069632">
    <property type="component" value="Unassembled WGS sequence"/>
</dbReference>
<dbReference type="SUPFAM" id="SSF51735">
    <property type="entry name" value="NAD(P)-binding Rossmann-fold domains"/>
    <property type="match status" value="1"/>
</dbReference>
<dbReference type="NCBIfam" id="NF006263">
    <property type="entry name" value="PRK08410.1"/>
    <property type="match status" value="1"/>
</dbReference>
<dbReference type="InterPro" id="IPR029753">
    <property type="entry name" value="D-isomer_DH_CS"/>
</dbReference>
<gene>
    <name evidence="7" type="ORF">ERS672216_00223</name>
</gene>
<dbReference type="InterPro" id="IPR050418">
    <property type="entry name" value="D-iso_2-hydroxyacid_DH_PdxB"/>
</dbReference>
<feature type="domain" description="D-isomer specific 2-hydroxyacid dehydrogenase NAD-binding" evidence="6">
    <location>
        <begin position="111"/>
        <end position="290"/>
    </location>
</feature>
<dbReference type="Pfam" id="PF00389">
    <property type="entry name" value="2-Hacid_dh"/>
    <property type="match status" value="1"/>
</dbReference>
<dbReference type="EC" id="1.1.1.29" evidence="7"/>
<dbReference type="PROSITE" id="PS00671">
    <property type="entry name" value="D_2_HYDROXYACID_DH_3"/>
    <property type="match status" value="1"/>
</dbReference>
<keyword evidence="8" id="KW-1185">Reference proteome</keyword>
<evidence type="ECO:0000313" key="8">
    <source>
        <dbReference type="Proteomes" id="UP000069632"/>
    </source>
</evidence>
<dbReference type="GO" id="GO:0051287">
    <property type="term" value="F:NAD binding"/>
    <property type="evidence" value="ECO:0007669"/>
    <property type="project" value="InterPro"/>
</dbReference>
<dbReference type="PANTHER" id="PTHR43761">
    <property type="entry name" value="D-ISOMER SPECIFIC 2-HYDROXYACID DEHYDROGENASE FAMILY PROTEIN (AFU_ORTHOLOGUE AFUA_1G13630)"/>
    <property type="match status" value="1"/>
</dbReference>
<evidence type="ECO:0000259" key="5">
    <source>
        <dbReference type="Pfam" id="PF00389"/>
    </source>
</evidence>
<dbReference type="SUPFAM" id="SSF52283">
    <property type="entry name" value="Formate/glycerate dehydrogenase catalytic domain-like"/>
    <property type="match status" value="1"/>
</dbReference>
<dbReference type="EMBL" id="FIZP01000001">
    <property type="protein sequence ID" value="CZE46156.1"/>
    <property type="molecule type" value="Genomic_DNA"/>
</dbReference>
<keyword evidence="2 4" id="KW-0560">Oxidoreductase</keyword>
<protein>
    <submittedName>
        <fullName evidence="7">Glycerate dehydrogenase</fullName>
        <ecNumber evidence="7">1.-.-.-</ecNumber>
        <ecNumber evidence="7">1.1.1.29</ecNumber>
    </submittedName>
</protein>
<dbReference type="PANTHER" id="PTHR43761:SF1">
    <property type="entry name" value="D-ISOMER SPECIFIC 2-HYDROXYACID DEHYDROGENASE CATALYTIC DOMAIN-CONTAINING PROTEIN-RELATED"/>
    <property type="match status" value="1"/>
</dbReference>
<dbReference type="EC" id="1.-.-.-" evidence="7"/>
<evidence type="ECO:0000256" key="1">
    <source>
        <dbReference type="ARBA" id="ARBA00005854"/>
    </source>
</evidence>
<proteinExistence type="inferred from homology"/>
<dbReference type="GO" id="GO:0008465">
    <property type="term" value="F:hydroxypyruvate reductase (NADH) activity"/>
    <property type="evidence" value="ECO:0007669"/>
    <property type="project" value="UniProtKB-EC"/>
</dbReference>
<reference evidence="7 8" key="1">
    <citation type="submission" date="2016-02" db="EMBL/GenBank/DDBJ databases">
        <authorList>
            <consortium name="Pathogen Informatics"/>
        </authorList>
    </citation>
    <scope>NUCLEOTIDE SEQUENCE [LARGE SCALE GENOMIC DNA]</scope>
    <source>
        <strain evidence="7 8">RC20</strain>
    </source>
</reference>
<keyword evidence="3" id="KW-0520">NAD</keyword>
<evidence type="ECO:0000256" key="2">
    <source>
        <dbReference type="ARBA" id="ARBA00023002"/>
    </source>
</evidence>
<evidence type="ECO:0000313" key="7">
    <source>
        <dbReference type="EMBL" id="CZE46156.1"/>
    </source>
</evidence>
<accession>A0A128EAY4</accession>
<comment type="similarity">
    <text evidence="1 4">Belongs to the D-isomer specific 2-hydroxyacid dehydrogenase family.</text>
</comment>
<sequence>MKEKAIKIVCLDADTLGFDADLNEFAKFGEFVSYPKTAANQTIERLKDADVVISNKVLITDDVMANTNLKLICVSATGVNNIDVEAAKKRGIPVKNVAGYSTNSVAQQAFAGLLMLANNMEYYTSYVSSGEWVKSEIFTNLDRVITELNGKKFGIIGLGTIGKSVANIAKAFGCDVVYYSTSGKNNNNEFKSVSLDELLTQCDIISIHAPLNENTKNLIAKPQLDKLKSSTILMNFGRGGIVDETALANAIDERGIKAVIDVLEKEPMIANHPFLTVKNRQNLILTPHVAWASKEARQTLIKMVVKNIEEFINGK</sequence>
<evidence type="ECO:0000256" key="3">
    <source>
        <dbReference type="ARBA" id="ARBA00023027"/>
    </source>
</evidence>
<dbReference type="InterPro" id="IPR006139">
    <property type="entry name" value="D-isomer_2_OHA_DH_cat_dom"/>
</dbReference>
<evidence type="ECO:0000259" key="6">
    <source>
        <dbReference type="Pfam" id="PF02826"/>
    </source>
</evidence>
<dbReference type="InterPro" id="IPR036291">
    <property type="entry name" value="NAD(P)-bd_dom_sf"/>
</dbReference>